<dbReference type="Pfam" id="PF00994">
    <property type="entry name" value="MoCF_biosynth"/>
    <property type="match status" value="1"/>
</dbReference>
<dbReference type="InterPro" id="IPR001453">
    <property type="entry name" value="MoaB/Mog_dom"/>
</dbReference>
<dbReference type="EMBL" id="UINC01058501">
    <property type="protein sequence ID" value="SVB80830.1"/>
    <property type="molecule type" value="Genomic_DNA"/>
</dbReference>
<dbReference type="PANTHER" id="PTHR10192">
    <property type="entry name" value="MOLYBDOPTERIN BIOSYNTHESIS PROTEIN"/>
    <property type="match status" value="1"/>
</dbReference>
<feature type="domain" description="MoaB/Mog" evidence="10">
    <location>
        <begin position="69"/>
        <end position="210"/>
    </location>
</feature>
<dbReference type="PANTHER" id="PTHR10192:SF5">
    <property type="entry name" value="GEPHYRIN"/>
    <property type="match status" value="1"/>
</dbReference>
<dbReference type="Pfam" id="PF03454">
    <property type="entry name" value="MoeA_C"/>
    <property type="match status" value="1"/>
</dbReference>
<keyword evidence="5" id="KW-0808">Transferase</keyword>
<dbReference type="SUPFAM" id="SSF63867">
    <property type="entry name" value="MoeA C-terminal domain-like"/>
    <property type="match status" value="1"/>
</dbReference>
<dbReference type="UniPathway" id="UPA00344"/>
<evidence type="ECO:0000256" key="1">
    <source>
        <dbReference type="ARBA" id="ARBA00001946"/>
    </source>
</evidence>
<dbReference type="SMART" id="SM00852">
    <property type="entry name" value="MoCF_biosynth"/>
    <property type="match status" value="1"/>
</dbReference>
<keyword evidence="6" id="KW-0479">Metal-binding</keyword>
<dbReference type="InterPro" id="IPR005111">
    <property type="entry name" value="MoeA_C_domain_IV"/>
</dbReference>
<evidence type="ECO:0000256" key="7">
    <source>
        <dbReference type="ARBA" id="ARBA00022842"/>
    </source>
</evidence>
<evidence type="ECO:0000256" key="4">
    <source>
        <dbReference type="ARBA" id="ARBA00022505"/>
    </source>
</evidence>
<reference evidence="11" key="1">
    <citation type="submission" date="2018-05" db="EMBL/GenBank/DDBJ databases">
        <authorList>
            <person name="Lanie J.A."/>
            <person name="Ng W.-L."/>
            <person name="Kazmierczak K.M."/>
            <person name="Andrzejewski T.M."/>
            <person name="Davidsen T.M."/>
            <person name="Wayne K.J."/>
            <person name="Tettelin H."/>
            <person name="Glass J.I."/>
            <person name="Rusch D."/>
            <person name="Podicherti R."/>
            <person name="Tsui H.-C.T."/>
            <person name="Winkler M.E."/>
        </authorList>
    </citation>
    <scope>NUCLEOTIDE SEQUENCE</scope>
</reference>
<evidence type="ECO:0000313" key="11">
    <source>
        <dbReference type="EMBL" id="SVB80830.1"/>
    </source>
</evidence>
<dbReference type="GO" id="GO:0061599">
    <property type="term" value="F:molybdopterin molybdotransferase activity"/>
    <property type="evidence" value="ECO:0007669"/>
    <property type="project" value="UniProtKB-EC"/>
</dbReference>
<dbReference type="Gene3D" id="2.170.190.11">
    <property type="entry name" value="Molybdopterin biosynthesis moea protein, domain 3"/>
    <property type="match status" value="1"/>
</dbReference>
<dbReference type="CDD" id="cd00887">
    <property type="entry name" value="MoeA"/>
    <property type="match status" value="1"/>
</dbReference>
<evidence type="ECO:0000256" key="5">
    <source>
        <dbReference type="ARBA" id="ARBA00022679"/>
    </source>
</evidence>
<evidence type="ECO:0000256" key="3">
    <source>
        <dbReference type="ARBA" id="ARBA00013269"/>
    </source>
</evidence>
<feature type="non-terminal residue" evidence="11">
    <location>
        <position position="1"/>
    </location>
</feature>
<dbReference type="EC" id="2.10.1.1" evidence="3"/>
<evidence type="ECO:0000256" key="6">
    <source>
        <dbReference type="ARBA" id="ARBA00022723"/>
    </source>
</evidence>
<keyword evidence="8" id="KW-0501">Molybdenum cofactor biosynthesis</keyword>
<dbReference type="Pfam" id="PF03453">
    <property type="entry name" value="MoeA_N"/>
    <property type="match status" value="1"/>
</dbReference>
<accession>A0A382H0N8</accession>
<comment type="catalytic activity">
    <reaction evidence="9">
        <text>adenylyl-molybdopterin + molybdate = Mo-molybdopterin + AMP + H(+)</text>
        <dbReference type="Rhea" id="RHEA:35047"/>
        <dbReference type="ChEBI" id="CHEBI:15378"/>
        <dbReference type="ChEBI" id="CHEBI:36264"/>
        <dbReference type="ChEBI" id="CHEBI:62727"/>
        <dbReference type="ChEBI" id="CHEBI:71302"/>
        <dbReference type="ChEBI" id="CHEBI:456215"/>
        <dbReference type="EC" id="2.10.1.1"/>
    </reaction>
</comment>
<dbReference type="InterPro" id="IPR036688">
    <property type="entry name" value="MoeA_C_domain_IV_sf"/>
</dbReference>
<dbReference type="AlphaFoldDB" id="A0A382H0N8"/>
<evidence type="ECO:0000256" key="9">
    <source>
        <dbReference type="ARBA" id="ARBA00047317"/>
    </source>
</evidence>
<organism evidence="11">
    <name type="scientific">marine metagenome</name>
    <dbReference type="NCBI Taxonomy" id="408172"/>
    <lineage>
        <taxon>unclassified sequences</taxon>
        <taxon>metagenomes</taxon>
        <taxon>ecological metagenomes</taxon>
    </lineage>
</organism>
<evidence type="ECO:0000256" key="2">
    <source>
        <dbReference type="ARBA" id="ARBA00005046"/>
    </source>
</evidence>
<dbReference type="InterPro" id="IPR036425">
    <property type="entry name" value="MoaB/Mog-like_dom_sf"/>
</dbReference>
<dbReference type="GO" id="GO:0006777">
    <property type="term" value="P:Mo-molybdopterin cofactor biosynthetic process"/>
    <property type="evidence" value="ECO:0007669"/>
    <property type="project" value="UniProtKB-KW"/>
</dbReference>
<keyword evidence="4" id="KW-0500">Molybdenum</keyword>
<gene>
    <name evidence="11" type="ORF">METZ01_LOCUS233684</name>
</gene>
<dbReference type="SUPFAM" id="SSF63882">
    <property type="entry name" value="MoeA N-terminal region -like"/>
    <property type="match status" value="1"/>
</dbReference>
<evidence type="ECO:0000259" key="10">
    <source>
        <dbReference type="SMART" id="SM00852"/>
    </source>
</evidence>
<comment type="cofactor">
    <cofactor evidence="1">
        <name>Mg(2+)</name>
        <dbReference type="ChEBI" id="CHEBI:18420"/>
    </cofactor>
</comment>
<evidence type="ECO:0000256" key="8">
    <source>
        <dbReference type="ARBA" id="ARBA00023150"/>
    </source>
</evidence>
<dbReference type="Gene3D" id="3.40.980.10">
    <property type="entry name" value="MoaB/Mog-like domain"/>
    <property type="match status" value="1"/>
</dbReference>
<dbReference type="GO" id="GO:0046872">
    <property type="term" value="F:metal ion binding"/>
    <property type="evidence" value="ECO:0007669"/>
    <property type="project" value="UniProtKB-KW"/>
</dbReference>
<name>A0A382H0N8_9ZZZZ</name>
<dbReference type="InterPro" id="IPR038987">
    <property type="entry name" value="MoeA-like"/>
</dbReference>
<proteinExistence type="predicted"/>
<keyword evidence="7" id="KW-0460">Magnesium</keyword>
<dbReference type="FunFam" id="3.40.980.10:FF:000004">
    <property type="entry name" value="Molybdopterin molybdenumtransferase"/>
    <property type="match status" value="1"/>
</dbReference>
<dbReference type="InterPro" id="IPR036135">
    <property type="entry name" value="MoeA_linker/N_sf"/>
</dbReference>
<comment type="pathway">
    <text evidence="2">Cofactor biosynthesis; molybdopterin biosynthesis.</text>
</comment>
<dbReference type="InterPro" id="IPR005110">
    <property type="entry name" value="MoeA_linker/N"/>
</dbReference>
<protein>
    <recommendedName>
        <fullName evidence="3">molybdopterin molybdotransferase</fullName>
        <ecNumber evidence="3">2.10.1.1</ecNumber>
    </recommendedName>
</protein>
<sequence length="302" mass="32278">QRKASGANLGQVAFMQEVPSGTNLRPAGEDLRVGDIVLHSGTILRSAEIGVLASVGRDRASVLRRPIVAVLSTGDELLLPGQTPNSGKIYDANSFGVASAVQRYGGIPKLLGIARDNFQDTSHKLEEGLSADLLITSAGVSKGDYDFVKDVLMQRGEIAFWSVRMRPARPLAFGTLRGPDGRQVPHIGLPGNPVSALVAFEQFCRPAILKMLGRTNLAKPSIQAVLRDAIHNFDSRRVYARAVVTKENGTFYASLTGPQGSNILTSMSKANGLAICPEDVGEMPVGATAEVQMLDWPEDIAF</sequence>
<dbReference type="SUPFAM" id="SSF53218">
    <property type="entry name" value="Molybdenum cofactor biosynthesis proteins"/>
    <property type="match status" value="1"/>
</dbReference>
<dbReference type="GO" id="GO:0005829">
    <property type="term" value="C:cytosol"/>
    <property type="evidence" value="ECO:0007669"/>
    <property type="project" value="TreeGrafter"/>
</dbReference>
<dbReference type="Gene3D" id="3.90.105.10">
    <property type="entry name" value="Molybdopterin biosynthesis moea protein, domain 2"/>
    <property type="match status" value="1"/>
</dbReference>
<dbReference type="Gene3D" id="2.40.340.10">
    <property type="entry name" value="MoeA, C-terminal, domain IV"/>
    <property type="match status" value="1"/>
</dbReference>